<dbReference type="InterPro" id="IPR051555">
    <property type="entry name" value="FDH_Electron_Transfer_Unit"/>
</dbReference>
<feature type="domain" description="4Fe-4S ferredoxin-type" evidence="8">
    <location>
        <begin position="3"/>
        <end position="33"/>
    </location>
</feature>
<evidence type="ECO:0000256" key="2">
    <source>
        <dbReference type="ARBA" id="ARBA00022485"/>
    </source>
</evidence>
<name>A0A1Z5HNQ9_9FIRM</name>
<dbReference type="InterPro" id="IPR017900">
    <property type="entry name" value="4Fe4S_Fe_S_CS"/>
</dbReference>
<dbReference type="PIRSF" id="PIRSF036298">
    <property type="entry name" value="FDH_4Fe4S"/>
    <property type="match status" value="1"/>
</dbReference>
<keyword evidence="2 7" id="KW-0004">4Fe-4S</keyword>
<keyword evidence="6 7" id="KW-0411">Iron-sulfur</keyword>
<evidence type="ECO:0000313" key="9">
    <source>
        <dbReference type="EMBL" id="GAW91088.1"/>
    </source>
</evidence>
<feature type="binding site" evidence="7">
    <location>
        <position position="85"/>
    </location>
    <ligand>
        <name>[4Fe-4S] cluster</name>
        <dbReference type="ChEBI" id="CHEBI:49883"/>
        <label>4</label>
    </ligand>
</feature>
<feature type="domain" description="4Fe-4S ferredoxin-type" evidence="8">
    <location>
        <begin position="96"/>
        <end position="125"/>
    </location>
</feature>
<feature type="binding site" evidence="7">
    <location>
        <position position="22"/>
    </location>
    <ligand>
        <name>[4Fe-4S] cluster</name>
        <dbReference type="ChEBI" id="CHEBI:49883"/>
        <label>2</label>
    </ligand>
</feature>
<dbReference type="CDD" id="cd10561">
    <property type="entry name" value="HybA_like"/>
    <property type="match status" value="1"/>
</dbReference>
<dbReference type="GO" id="GO:0015944">
    <property type="term" value="P:formate oxidation"/>
    <property type="evidence" value="ECO:0007669"/>
    <property type="project" value="InterPro"/>
</dbReference>
<feature type="binding site" evidence="7">
    <location>
        <position position="15"/>
    </location>
    <ligand>
        <name>[4Fe-4S] cluster</name>
        <dbReference type="ChEBI" id="CHEBI:49883"/>
        <label>1</label>
    </ligand>
</feature>
<dbReference type="InterPro" id="IPR017896">
    <property type="entry name" value="4Fe4S_Fe-S-bd"/>
</dbReference>
<evidence type="ECO:0000256" key="4">
    <source>
        <dbReference type="ARBA" id="ARBA00022737"/>
    </source>
</evidence>
<feature type="binding site" evidence="7">
    <location>
        <position position="108"/>
    </location>
    <ligand>
        <name>[4Fe-4S] cluster</name>
        <dbReference type="ChEBI" id="CHEBI:49883"/>
        <label>4</label>
    </ligand>
</feature>
<feature type="binding site" evidence="7">
    <location>
        <position position="153"/>
    </location>
    <ligand>
        <name>[4Fe-4S] cluster</name>
        <dbReference type="ChEBI" id="CHEBI:49883"/>
        <label>1</label>
    </ligand>
</feature>
<dbReference type="PROSITE" id="PS00198">
    <property type="entry name" value="4FE4S_FER_1"/>
    <property type="match status" value="1"/>
</dbReference>
<feature type="binding site" evidence="7">
    <location>
        <position position="73"/>
    </location>
    <ligand>
        <name>[4Fe-4S] cluster</name>
        <dbReference type="ChEBI" id="CHEBI:49883"/>
        <label>3</label>
    </ligand>
</feature>
<dbReference type="PANTHER" id="PTHR43545">
    <property type="entry name" value="FORMATE DEHYDROGENASE, NITRATE-INDUCIBLE, IRON-SULFUR SUBUNIT"/>
    <property type="match status" value="1"/>
</dbReference>
<evidence type="ECO:0000256" key="6">
    <source>
        <dbReference type="ARBA" id="ARBA00023014"/>
    </source>
</evidence>
<proteinExistence type="predicted"/>
<dbReference type="Pfam" id="PF12797">
    <property type="entry name" value="Fer4_2"/>
    <property type="match status" value="1"/>
</dbReference>
<feature type="binding site" evidence="7">
    <location>
        <position position="134"/>
    </location>
    <ligand>
        <name>[4Fe-4S] cluster</name>
        <dbReference type="ChEBI" id="CHEBI:49883"/>
        <label>2</label>
    </ligand>
</feature>
<comment type="subcellular location">
    <subcellularLocation>
        <location evidence="1">Cell envelope</location>
    </subcellularLocation>
</comment>
<dbReference type="GO" id="GO:0030313">
    <property type="term" value="C:cell envelope"/>
    <property type="evidence" value="ECO:0007669"/>
    <property type="project" value="UniProtKB-SubCell"/>
</dbReference>
<feature type="binding site" evidence="7">
    <location>
        <position position="111"/>
    </location>
    <ligand>
        <name>[4Fe-4S] cluster</name>
        <dbReference type="ChEBI" id="CHEBI:49883"/>
        <label>4</label>
    </ligand>
</feature>
<feature type="binding site" evidence="7">
    <location>
        <position position="105"/>
    </location>
    <ligand>
        <name>[4Fe-4S] cluster</name>
        <dbReference type="ChEBI" id="CHEBI:49883"/>
        <label>4</label>
    </ligand>
</feature>
<dbReference type="AlphaFoldDB" id="A0A1Z5HNQ9"/>
<keyword evidence="5 7" id="KW-0408">Iron</keyword>
<keyword evidence="4" id="KW-0677">Repeat</keyword>
<keyword evidence="3 7" id="KW-0479">Metal-binding</keyword>
<dbReference type="PROSITE" id="PS51379">
    <property type="entry name" value="4FE4S_FER_2"/>
    <property type="match status" value="2"/>
</dbReference>
<keyword evidence="10" id="KW-1185">Reference proteome</keyword>
<dbReference type="GO" id="GO:0045333">
    <property type="term" value="P:cellular respiration"/>
    <property type="evidence" value="ECO:0007669"/>
    <property type="project" value="InterPro"/>
</dbReference>
<dbReference type="GO" id="GO:0046872">
    <property type="term" value="F:metal ion binding"/>
    <property type="evidence" value="ECO:0007669"/>
    <property type="project" value="UniProtKB-KW"/>
</dbReference>
<evidence type="ECO:0000256" key="7">
    <source>
        <dbReference type="PIRSR" id="PIRSR036298-50"/>
    </source>
</evidence>
<comment type="cofactor">
    <cofactor evidence="7">
        <name>[4Fe-4S] cluster</name>
        <dbReference type="ChEBI" id="CHEBI:49883"/>
    </cofactor>
    <text evidence="7">Binds 4 [4Fe-4S] clusters per subunit.</text>
</comment>
<evidence type="ECO:0000256" key="3">
    <source>
        <dbReference type="ARBA" id="ARBA00022723"/>
    </source>
</evidence>
<feature type="binding site" evidence="7">
    <location>
        <position position="149"/>
    </location>
    <ligand>
        <name>[4Fe-4S] cluster</name>
        <dbReference type="ChEBI" id="CHEBI:49883"/>
        <label>2</label>
    </ligand>
</feature>
<dbReference type="SUPFAM" id="SSF54862">
    <property type="entry name" value="4Fe-4S ferredoxins"/>
    <property type="match status" value="1"/>
</dbReference>
<evidence type="ECO:0000313" key="10">
    <source>
        <dbReference type="Proteomes" id="UP000197032"/>
    </source>
</evidence>
<protein>
    <submittedName>
        <fullName evidence="9">Fe-S-cluster-containing hydrogenase subunit</fullName>
    </submittedName>
</protein>
<dbReference type="PANTHER" id="PTHR43545:SF4">
    <property type="entry name" value="IRON-SULFUR PROTEIN"/>
    <property type="match status" value="1"/>
</dbReference>
<dbReference type="Gene3D" id="3.30.70.20">
    <property type="match status" value="2"/>
</dbReference>
<organism evidence="9 10">
    <name type="scientific">Calderihabitans maritimus</name>
    <dbReference type="NCBI Taxonomy" id="1246530"/>
    <lineage>
        <taxon>Bacteria</taxon>
        <taxon>Bacillati</taxon>
        <taxon>Bacillota</taxon>
        <taxon>Clostridia</taxon>
        <taxon>Neomoorellales</taxon>
        <taxon>Calderihabitantaceae</taxon>
        <taxon>Calderihabitans</taxon>
    </lineage>
</organism>
<feature type="binding site" evidence="7">
    <location>
        <position position="12"/>
    </location>
    <ligand>
        <name>[4Fe-4S] cluster</name>
        <dbReference type="ChEBI" id="CHEBI:49883"/>
        <label>1</label>
    </ligand>
</feature>
<comment type="caution">
    <text evidence="9">The sequence shown here is derived from an EMBL/GenBank/DDBJ whole genome shotgun (WGS) entry which is preliminary data.</text>
</comment>
<evidence type="ECO:0000259" key="8">
    <source>
        <dbReference type="PROSITE" id="PS51379"/>
    </source>
</evidence>
<gene>
    <name evidence="9" type="ORF">KKC1_02500</name>
</gene>
<evidence type="ECO:0000256" key="5">
    <source>
        <dbReference type="ARBA" id="ARBA00023004"/>
    </source>
</evidence>
<dbReference type="OrthoDB" id="1722024at2"/>
<feature type="binding site" evidence="7">
    <location>
        <position position="137"/>
    </location>
    <ligand>
        <name>[4Fe-4S] cluster</name>
        <dbReference type="ChEBI" id="CHEBI:49883"/>
        <label>2</label>
    </ligand>
</feature>
<feature type="binding site" evidence="7">
    <location>
        <position position="115"/>
    </location>
    <ligand>
        <name>[4Fe-4S] cluster</name>
        <dbReference type="ChEBI" id="CHEBI:49883"/>
        <label>3</label>
    </ligand>
</feature>
<feature type="binding site" evidence="7">
    <location>
        <position position="81"/>
    </location>
    <ligand>
        <name>[4Fe-4S] cluster</name>
        <dbReference type="ChEBI" id="CHEBI:49883"/>
        <label>3</label>
    </ligand>
</feature>
<dbReference type="EMBL" id="BDGJ01000005">
    <property type="protein sequence ID" value="GAW91088.1"/>
    <property type="molecule type" value="Genomic_DNA"/>
</dbReference>
<evidence type="ECO:0000256" key="1">
    <source>
        <dbReference type="ARBA" id="ARBA00004196"/>
    </source>
</evidence>
<feature type="binding site" evidence="7">
    <location>
        <position position="76"/>
    </location>
    <ligand>
        <name>[4Fe-4S] cluster</name>
        <dbReference type="ChEBI" id="CHEBI:49883"/>
        <label>3</label>
    </ligand>
</feature>
<dbReference type="GO" id="GO:0051539">
    <property type="term" value="F:4 iron, 4 sulfur cluster binding"/>
    <property type="evidence" value="ECO:0007669"/>
    <property type="project" value="UniProtKB-KW"/>
</dbReference>
<dbReference type="Proteomes" id="UP000197032">
    <property type="component" value="Unassembled WGS sequence"/>
</dbReference>
<accession>A0A1Z5HNQ9</accession>
<reference evidence="10" key="1">
    <citation type="journal article" date="2017" name="Appl. Environ. Microbiol.">
        <title>Genomic analysis of Calderihabitans maritimus KKC1, a thermophilic hydrogenogenic carboxydotrophic bacterium isolated from marine sediment.</title>
        <authorList>
            <person name="Omae K."/>
            <person name="Yoneda Y."/>
            <person name="Fukuyama Y."/>
            <person name="Yoshida T."/>
            <person name="Sako Y."/>
        </authorList>
    </citation>
    <scope>NUCLEOTIDE SEQUENCE [LARGE SCALE GENOMIC DNA]</scope>
    <source>
        <strain evidence="10">KKC1</strain>
    </source>
</reference>
<dbReference type="Pfam" id="PF13247">
    <property type="entry name" value="Fer4_11"/>
    <property type="match status" value="1"/>
</dbReference>
<feature type="binding site" evidence="7">
    <location>
        <position position="18"/>
    </location>
    <ligand>
        <name>[4Fe-4S] cluster</name>
        <dbReference type="ChEBI" id="CHEBI:49883"/>
        <label>1</label>
    </ligand>
</feature>
<dbReference type="InterPro" id="IPR014603">
    <property type="entry name" value="Formate_DH_Fe-S_su"/>
</dbReference>
<sequence>MPKGMLIDISKCIGCRACQVACKQWNNLPAEKTTFNADWSNPPKRSATTWTKVDYHLLEEEDDIKWKFVKTQCMHCLEPACVSACFVEAFKKTEEGAVVYQENKCVGCRYCMLACPFGVPKYEWEKRFPAVRKCRLCIDRLAQGLEPACATACPTGAIKFGERDKLVKEAWERIRSGRGKYVEHVFGEKEVGGTSVLYISDVPFEKLGFPANLPHEPLPDYTWKVLTKIPGVLVGWSALLTAMYFYTKRRNELDKPEKDSHRG</sequence>
<dbReference type="RefSeq" id="WP_088552681.1">
    <property type="nucleotide sequence ID" value="NZ_BDGJ01000005.1"/>
</dbReference>